<dbReference type="Gene3D" id="3.30.565.10">
    <property type="entry name" value="Histidine kinase-like ATPase, C-terminal domain"/>
    <property type="match status" value="1"/>
</dbReference>
<dbReference type="EMBL" id="CADCTK010000553">
    <property type="protein sequence ID" value="CAA9262593.1"/>
    <property type="molecule type" value="Genomic_DNA"/>
</dbReference>
<feature type="domain" description="Histidine kinase" evidence="7">
    <location>
        <begin position="200"/>
        <end position="413"/>
    </location>
</feature>
<evidence type="ECO:0000256" key="6">
    <source>
        <dbReference type="ARBA" id="ARBA00023012"/>
    </source>
</evidence>
<dbReference type="Gene3D" id="1.10.287.130">
    <property type="match status" value="1"/>
</dbReference>
<dbReference type="Pfam" id="PF01590">
    <property type="entry name" value="GAF"/>
    <property type="match status" value="1"/>
</dbReference>
<dbReference type="GO" id="GO:0000155">
    <property type="term" value="F:phosphorelay sensor kinase activity"/>
    <property type="evidence" value="ECO:0007669"/>
    <property type="project" value="InterPro"/>
</dbReference>
<gene>
    <name evidence="8" type="ORF">AVDCRST_MAG26-2398</name>
</gene>
<dbReference type="SMART" id="SM00065">
    <property type="entry name" value="GAF"/>
    <property type="match status" value="1"/>
</dbReference>
<dbReference type="AlphaFoldDB" id="A0A6J4IUR6"/>
<reference evidence="8" key="1">
    <citation type="submission" date="2020-02" db="EMBL/GenBank/DDBJ databases">
        <authorList>
            <person name="Meier V. D."/>
        </authorList>
    </citation>
    <scope>NUCLEOTIDE SEQUENCE</scope>
    <source>
        <strain evidence="8">AVDCRST_MAG26</strain>
    </source>
</reference>
<dbReference type="SMART" id="SM00388">
    <property type="entry name" value="HisKA"/>
    <property type="match status" value="1"/>
</dbReference>
<organism evidence="8">
    <name type="scientific">uncultured Chloroflexia bacterium</name>
    <dbReference type="NCBI Taxonomy" id="1672391"/>
    <lineage>
        <taxon>Bacteria</taxon>
        <taxon>Bacillati</taxon>
        <taxon>Chloroflexota</taxon>
        <taxon>Chloroflexia</taxon>
        <taxon>environmental samples</taxon>
    </lineage>
</organism>
<dbReference type="SMART" id="SM00387">
    <property type="entry name" value="HATPase_c"/>
    <property type="match status" value="1"/>
</dbReference>
<dbReference type="PANTHER" id="PTHR43711:SF1">
    <property type="entry name" value="HISTIDINE KINASE 1"/>
    <property type="match status" value="1"/>
</dbReference>
<sequence length="417" mass="44995">MDNQIPGAGDSTRYARLLTTLQGLLAIQATEASSALNQASDLVATTLDADKVDVFLYDASSDSLVALGTSNTPMGREQHAAGLERLAVSNRGKTVEVFETGLPYLTGHLDQDPDELPGVKERLGIRSAIVVPLDVEGTRRGIVQADTAEPDRFTEADLAFLQAVTHWVGLILHRAELVERVTQDAAEQARQSTAAELISMLAHDLRAPLVPLQGYLAMLQQTAEREGQNQYLRYATQGLRSVTRLERMLSDLLDTTRLEQGIFDLTLEPVNLAALVRETADLLRSPTATIEVRASEDLTAMIDAARLRQVLENLLSNALRFSPDGVPVNVDVATEYREDATWVVITVQDAGPGIAPDLLPRLFTRFASSGGNKGLGLGLYLARGITTAHGGTLTVDSIPGKGASFRLELPLAEDRPA</sequence>
<dbReference type="InterPro" id="IPR036097">
    <property type="entry name" value="HisK_dim/P_sf"/>
</dbReference>
<dbReference type="InterPro" id="IPR029016">
    <property type="entry name" value="GAF-like_dom_sf"/>
</dbReference>
<name>A0A6J4IUR6_9CHLR</name>
<dbReference type="Pfam" id="PF00512">
    <property type="entry name" value="HisKA"/>
    <property type="match status" value="1"/>
</dbReference>
<evidence type="ECO:0000256" key="2">
    <source>
        <dbReference type="ARBA" id="ARBA00012438"/>
    </source>
</evidence>
<accession>A0A6J4IUR6</accession>
<keyword evidence="6" id="KW-0902">Two-component regulatory system</keyword>
<evidence type="ECO:0000256" key="5">
    <source>
        <dbReference type="ARBA" id="ARBA00022777"/>
    </source>
</evidence>
<dbReference type="PROSITE" id="PS50109">
    <property type="entry name" value="HIS_KIN"/>
    <property type="match status" value="1"/>
</dbReference>
<dbReference type="InterPro" id="IPR036890">
    <property type="entry name" value="HATPase_C_sf"/>
</dbReference>
<keyword evidence="3" id="KW-0597">Phosphoprotein</keyword>
<dbReference type="CDD" id="cd00075">
    <property type="entry name" value="HATPase"/>
    <property type="match status" value="1"/>
</dbReference>
<dbReference type="PANTHER" id="PTHR43711">
    <property type="entry name" value="TWO-COMPONENT HISTIDINE KINASE"/>
    <property type="match status" value="1"/>
</dbReference>
<dbReference type="SUPFAM" id="SSF55874">
    <property type="entry name" value="ATPase domain of HSP90 chaperone/DNA topoisomerase II/histidine kinase"/>
    <property type="match status" value="1"/>
</dbReference>
<dbReference type="InterPro" id="IPR003594">
    <property type="entry name" value="HATPase_dom"/>
</dbReference>
<protein>
    <recommendedName>
        <fullName evidence="2">histidine kinase</fullName>
        <ecNumber evidence="2">2.7.13.3</ecNumber>
    </recommendedName>
</protein>
<dbReference type="InterPro" id="IPR050736">
    <property type="entry name" value="Sensor_HK_Regulatory"/>
</dbReference>
<keyword evidence="4" id="KW-0808">Transferase</keyword>
<dbReference type="InterPro" id="IPR005467">
    <property type="entry name" value="His_kinase_dom"/>
</dbReference>
<dbReference type="EC" id="2.7.13.3" evidence="2"/>
<dbReference type="SUPFAM" id="SSF55781">
    <property type="entry name" value="GAF domain-like"/>
    <property type="match status" value="1"/>
</dbReference>
<keyword evidence="5" id="KW-0418">Kinase</keyword>
<evidence type="ECO:0000256" key="3">
    <source>
        <dbReference type="ARBA" id="ARBA00022553"/>
    </source>
</evidence>
<dbReference type="Gene3D" id="3.30.450.40">
    <property type="match status" value="1"/>
</dbReference>
<dbReference type="PRINTS" id="PR00344">
    <property type="entry name" value="BCTRLSENSOR"/>
</dbReference>
<dbReference type="InterPro" id="IPR003018">
    <property type="entry name" value="GAF"/>
</dbReference>
<evidence type="ECO:0000313" key="8">
    <source>
        <dbReference type="EMBL" id="CAA9262593.1"/>
    </source>
</evidence>
<comment type="catalytic activity">
    <reaction evidence="1">
        <text>ATP + protein L-histidine = ADP + protein N-phospho-L-histidine.</text>
        <dbReference type="EC" id="2.7.13.3"/>
    </reaction>
</comment>
<dbReference type="SUPFAM" id="SSF47384">
    <property type="entry name" value="Homodimeric domain of signal transducing histidine kinase"/>
    <property type="match status" value="1"/>
</dbReference>
<dbReference type="Pfam" id="PF02518">
    <property type="entry name" value="HATPase_c"/>
    <property type="match status" value="1"/>
</dbReference>
<proteinExistence type="predicted"/>
<evidence type="ECO:0000259" key="7">
    <source>
        <dbReference type="PROSITE" id="PS50109"/>
    </source>
</evidence>
<dbReference type="InterPro" id="IPR004358">
    <property type="entry name" value="Sig_transdc_His_kin-like_C"/>
</dbReference>
<dbReference type="InterPro" id="IPR003661">
    <property type="entry name" value="HisK_dim/P_dom"/>
</dbReference>
<dbReference type="CDD" id="cd00082">
    <property type="entry name" value="HisKA"/>
    <property type="match status" value="1"/>
</dbReference>
<evidence type="ECO:0000256" key="4">
    <source>
        <dbReference type="ARBA" id="ARBA00022679"/>
    </source>
</evidence>
<evidence type="ECO:0000256" key="1">
    <source>
        <dbReference type="ARBA" id="ARBA00000085"/>
    </source>
</evidence>